<gene>
    <name evidence="2" type="ORF">Q604_UNBC05545G0001</name>
</gene>
<accession>W1YH78</accession>
<evidence type="ECO:0000259" key="1">
    <source>
        <dbReference type="Pfam" id="PF01039"/>
    </source>
</evidence>
<sequence length="83" mass="9074">IATPFIKRYPPILFIEHYVPQDEADALAQVRTVLAYLPSSSDQQAPRYEYDDVDRAADEAAAAAVGDLLPASPRQAYDVPAVV</sequence>
<dbReference type="EMBL" id="AZMM01005545">
    <property type="protein sequence ID" value="ETJ40554.1"/>
    <property type="molecule type" value="Genomic_DNA"/>
</dbReference>
<feature type="domain" description="Acetyl-coenzyme A carboxylase carboxyl transferase subunit beta" evidence="1">
    <location>
        <begin position="17"/>
        <end position="82"/>
    </location>
</feature>
<evidence type="ECO:0000313" key="2">
    <source>
        <dbReference type="EMBL" id="ETJ40554.1"/>
    </source>
</evidence>
<name>W1YH78_9ZZZZ</name>
<dbReference type="AlphaFoldDB" id="W1YH78"/>
<feature type="non-terminal residue" evidence="2">
    <location>
        <position position="1"/>
    </location>
</feature>
<dbReference type="InterPro" id="IPR034733">
    <property type="entry name" value="AcCoA_carboxyl_beta"/>
</dbReference>
<dbReference type="Pfam" id="PF01039">
    <property type="entry name" value="Carboxyl_trans"/>
    <property type="match status" value="1"/>
</dbReference>
<protein>
    <submittedName>
        <fullName evidence="2">Propionyl-CoA carboxylase</fullName>
    </submittedName>
</protein>
<reference evidence="2" key="1">
    <citation type="submission" date="2013-12" db="EMBL/GenBank/DDBJ databases">
        <title>A Varibaculum cambriense genome reconstructed from a premature infant gut community with otherwise low bacterial novelty that shifts toward anaerobic metabolism during the third week of life.</title>
        <authorList>
            <person name="Brown C.T."/>
            <person name="Sharon I."/>
            <person name="Thomas B.C."/>
            <person name="Castelle C.J."/>
            <person name="Morowitz M.J."/>
            <person name="Banfield J.F."/>
        </authorList>
    </citation>
    <scope>NUCLEOTIDE SEQUENCE</scope>
</reference>
<organism evidence="2">
    <name type="scientific">human gut metagenome</name>
    <dbReference type="NCBI Taxonomy" id="408170"/>
    <lineage>
        <taxon>unclassified sequences</taxon>
        <taxon>metagenomes</taxon>
        <taxon>organismal metagenomes</taxon>
    </lineage>
</organism>
<proteinExistence type="predicted"/>
<comment type="caution">
    <text evidence="2">The sequence shown here is derived from an EMBL/GenBank/DDBJ whole genome shotgun (WGS) entry which is preliminary data.</text>
</comment>
<feature type="non-terminal residue" evidence="2">
    <location>
        <position position="83"/>
    </location>
</feature>